<keyword evidence="4" id="KW-0479">Metal-binding</keyword>
<accession>A0A930YWQ4</accession>
<dbReference type="AlphaFoldDB" id="A0A930YWQ4"/>
<reference evidence="11" key="1">
    <citation type="submission" date="2020-11" db="EMBL/GenBank/DDBJ databases">
        <title>Genome seq and assembly of Planobacterium sp.</title>
        <authorList>
            <person name="Chhetri G."/>
        </authorList>
    </citation>
    <scope>NUCLEOTIDE SEQUENCE</scope>
    <source>
        <strain evidence="11">GCR5</strain>
    </source>
</reference>
<dbReference type="PANTHER" id="PTHR42752">
    <property type="entry name" value="IMIDAZOLONEPROPIONASE"/>
    <property type="match status" value="1"/>
</dbReference>
<dbReference type="SUPFAM" id="SSF51556">
    <property type="entry name" value="Metallo-dependent hydrolases"/>
    <property type="match status" value="1"/>
</dbReference>
<dbReference type="SUPFAM" id="SSF51338">
    <property type="entry name" value="Composite domain of metallo-dependent hydrolases"/>
    <property type="match status" value="1"/>
</dbReference>
<dbReference type="InterPro" id="IPR011059">
    <property type="entry name" value="Metal-dep_hydrolase_composite"/>
</dbReference>
<dbReference type="EMBL" id="JADKYY010000009">
    <property type="protein sequence ID" value="MBF5027675.1"/>
    <property type="molecule type" value="Genomic_DNA"/>
</dbReference>
<evidence type="ECO:0000256" key="6">
    <source>
        <dbReference type="ARBA" id="ARBA00022808"/>
    </source>
</evidence>
<keyword evidence="7" id="KW-0862">Zinc</keyword>
<dbReference type="Gene3D" id="2.30.40.10">
    <property type="entry name" value="Urease, subunit C, domain 1"/>
    <property type="match status" value="1"/>
</dbReference>
<evidence type="ECO:0000256" key="7">
    <source>
        <dbReference type="ARBA" id="ARBA00022833"/>
    </source>
</evidence>
<evidence type="ECO:0000256" key="2">
    <source>
        <dbReference type="ARBA" id="ARBA00012864"/>
    </source>
</evidence>
<keyword evidence="6" id="KW-0369">Histidine metabolism</keyword>
<sequence>MKLIGPFSQLATLDNLPLRGALSDEQLNLQEGKGILISEGYIEEIGDFNALVEKADEVQRIPEGHVCIPSFVDCHTHICFAGSRAKDFSMRNAGKSYLQIAAEGGGIWSTVENTRKASGQDLVEGLKSRIEQLLRQGVTTVEVKSGYGLNYKDEIKMLRAIHTAQNTVSSDIISTCLAAHMKPKDFEESSERYLNYVLEEILTAVREENLSRRVDVFIEKSAFGIEESRAFLQKARILGFDITVHADQFTSGSARLAAELGAKSADHLEVLTDEDVAFLASSQTVAVALPGASLGLGEPFAPARKILDANGILAIASDWNPGSAPMGNLLAQASILATYEKLTTPELLSALTFRAAFALGLEDRGRLQKGMRADFQIYKADSIYEIPYRQGELKPCAVYILGTRAYGT</sequence>
<keyword evidence="12" id="KW-1185">Reference proteome</keyword>
<dbReference type="Gene3D" id="3.20.20.140">
    <property type="entry name" value="Metal-dependent hydrolases"/>
    <property type="match status" value="1"/>
</dbReference>
<dbReference type="GO" id="GO:0005737">
    <property type="term" value="C:cytoplasm"/>
    <property type="evidence" value="ECO:0007669"/>
    <property type="project" value="UniProtKB-UniRule"/>
</dbReference>
<comment type="caution">
    <text evidence="11">The sequence shown here is derived from an EMBL/GenBank/DDBJ whole genome shotgun (WGS) entry which is preliminary data.</text>
</comment>
<dbReference type="GO" id="GO:0019556">
    <property type="term" value="P:L-histidine catabolic process to glutamate and formamide"/>
    <property type="evidence" value="ECO:0007669"/>
    <property type="project" value="UniProtKB-UniRule"/>
</dbReference>
<keyword evidence="3" id="KW-0963">Cytoplasm</keyword>
<name>A0A930YWQ4_9FLAO</name>
<dbReference type="Proteomes" id="UP000694480">
    <property type="component" value="Unassembled WGS sequence"/>
</dbReference>
<protein>
    <recommendedName>
        <fullName evidence="2 9">Imidazolonepropionase</fullName>
        <ecNumber evidence="2 9">3.5.2.7</ecNumber>
    </recommendedName>
</protein>
<gene>
    <name evidence="11" type="ORF">IC612_07675</name>
</gene>
<dbReference type="NCBIfam" id="TIGR01224">
    <property type="entry name" value="hutI"/>
    <property type="match status" value="1"/>
</dbReference>
<dbReference type="GO" id="GO:0046872">
    <property type="term" value="F:metal ion binding"/>
    <property type="evidence" value="ECO:0007669"/>
    <property type="project" value="UniProtKB-KW"/>
</dbReference>
<dbReference type="GO" id="GO:0050480">
    <property type="term" value="F:imidazolonepropionase activity"/>
    <property type="evidence" value="ECO:0007669"/>
    <property type="project" value="UniProtKB-UniRule"/>
</dbReference>
<keyword evidence="5 11" id="KW-0378">Hydrolase</keyword>
<evidence type="ECO:0000256" key="1">
    <source>
        <dbReference type="ARBA" id="ARBA00005023"/>
    </source>
</evidence>
<evidence type="ECO:0000256" key="4">
    <source>
        <dbReference type="ARBA" id="ARBA00022723"/>
    </source>
</evidence>
<dbReference type="Pfam" id="PF07969">
    <property type="entry name" value="Amidohydro_3"/>
    <property type="match status" value="1"/>
</dbReference>
<evidence type="ECO:0000256" key="9">
    <source>
        <dbReference type="NCBIfam" id="TIGR01224"/>
    </source>
</evidence>
<keyword evidence="8" id="KW-0408">Iron</keyword>
<dbReference type="EC" id="3.5.2.7" evidence="2 9"/>
<feature type="domain" description="Amidohydrolase 3" evidence="10">
    <location>
        <begin position="116"/>
        <end position="381"/>
    </location>
</feature>
<dbReference type="PANTHER" id="PTHR42752:SF1">
    <property type="entry name" value="IMIDAZOLONEPROPIONASE-RELATED"/>
    <property type="match status" value="1"/>
</dbReference>
<dbReference type="InterPro" id="IPR032466">
    <property type="entry name" value="Metal_Hydrolase"/>
</dbReference>
<evidence type="ECO:0000256" key="8">
    <source>
        <dbReference type="ARBA" id="ARBA00023004"/>
    </source>
</evidence>
<evidence type="ECO:0000259" key="10">
    <source>
        <dbReference type="Pfam" id="PF07969"/>
    </source>
</evidence>
<evidence type="ECO:0000256" key="5">
    <source>
        <dbReference type="ARBA" id="ARBA00022801"/>
    </source>
</evidence>
<evidence type="ECO:0000256" key="3">
    <source>
        <dbReference type="ARBA" id="ARBA00022490"/>
    </source>
</evidence>
<dbReference type="RefSeq" id="WP_194739603.1">
    <property type="nucleotide sequence ID" value="NZ_JADKYY010000009.1"/>
</dbReference>
<evidence type="ECO:0000313" key="12">
    <source>
        <dbReference type="Proteomes" id="UP000694480"/>
    </source>
</evidence>
<comment type="pathway">
    <text evidence="1">Amino-acid degradation.</text>
</comment>
<evidence type="ECO:0000313" key="11">
    <source>
        <dbReference type="EMBL" id="MBF5027675.1"/>
    </source>
</evidence>
<organism evidence="11 12">
    <name type="scientific">Planobacterium oryzisoli</name>
    <dbReference type="NCBI Taxonomy" id="2771435"/>
    <lineage>
        <taxon>Bacteria</taxon>
        <taxon>Pseudomonadati</taxon>
        <taxon>Bacteroidota</taxon>
        <taxon>Flavobacteriia</taxon>
        <taxon>Flavobacteriales</taxon>
        <taxon>Weeksellaceae</taxon>
        <taxon>Chryseobacterium group</taxon>
        <taxon>Chryseobacterium</taxon>
    </lineage>
</organism>
<dbReference type="InterPro" id="IPR013108">
    <property type="entry name" value="Amidohydro_3"/>
</dbReference>
<proteinExistence type="predicted"/>
<dbReference type="InterPro" id="IPR005920">
    <property type="entry name" value="HutI"/>
</dbReference>